<feature type="domain" description="FAD-binding FR-type" evidence="9">
    <location>
        <begin position="195"/>
        <end position="441"/>
    </location>
</feature>
<reference evidence="10 11" key="1">
    <citation type="submission" date="2020-08" db="EMBL/GenBank/DDBJ databases">
        <authorList>
            <person name="Newling K."/>
            <person name="Davey J."/>
            <person name="Forrester S."/>
        </authorList>
    </citation>
    <scope>NUCLEOTIDE SEQUENCE [LARGE SCALE GENOMIC DNA]</scope>
    <source>
        <strain evidence="11">Crithidia deanei Carvalho (ATCC PRA-265)</strain>
    </source>
</reference>
<dbReference type="InterPro" id="IPR039261">
    <property type="entry name" value="FNR_nucleotide-bd"/>
</dbReference>
<evidence type="ECO:0000313" key="11">
    <source>
        <dbReference type="Proteomes" id="UP000515908"/>
    </source>
</evidence>
<keyword evidence="5" id="KW-0274">FAD</keyword>
<dbReference type="InterPro" id="IPR001433">
    <property type="entry name" value="OxRdtase_FAD/NAD-bd"/>
</dbReference>
<dbReference type="Pfam" id="PF00258">
    <property type="entry name" value="Flavodoxin_1"/>
    <property type="match status" value="1"/>
</dbReference>
<keyword evidence="7" id="KW-0560">Oxidoreductase</keyword>
<dbReference type="PROSITE" id="PS51384">
    <property type="entry name" value="FAD_FR"/>
    <property type="match status" value="1"/>
</dbReference>
<dbReference type="Gene3D" id="3.40.50.80">
    <property type="entry name" value="Nucleotide-binding domain of ferredoxin-NADP reductase (FNR) module"/>
    <property type="match status" value="1"/>
</dbReference>
<keyword evidence="3" id="KW-0285">Flavoprotein</keyword>
<dbReference type="Pfam" id="PF00667">
    <property type="entry name" value="FAD_binding_1"/>
    <property type="match status" value="1"/>
</dbReference>
<dbReference type="Gene3D" id="2.40.30.10">
    <property type="entry name" value="Translation factors"/>
    <property type="match status" value="1"/>
</dbReference>
<dbReference type="InterPro" id="IPR023173">
    <property type="entry name" value="NADPH_Cyt_P450_Rdtase_alpha"/>
</dbReference>
<name>A0A7G2C873_9TRYP</name>
<dbReference type="Proteomes" id="UP000515908">
    <property type="component" value="Chromosome 04"/>
</dbReference>
<keyword evidence="11" id="KW-1185">Reference proteome</keyword>
<dbReference type="GO" id="GO:0010181">
    <property type="term" value="F:FMN binding"/>
    <property type="evidence" value="ECO:0007669"/>
    <property type="project" value="InterPro"/>
</dbReference>
<evidence type="ECO:0000256" key="6">
    <source>
        <dbReference type="ARBA" id="ARBA00022857"/>
    </source>
</evidence>
<dbReference type="InterPro" id="IPR017938">
    <property type="entry name" value="Riboflavin_synthase-like_b-brl"/>
</dbReference>
<dbReference type="SUPFAM" id="SSF52343">
    <property type="entry name" value="Ferredoxin reductase-like, C-terminal NADP-linked domain"/>
    <property type="match status" value="1"/>
</dbReference>
<dbReference type="Pfam" id="PF00175">
    <property type="entry name" value="NAD_binding_1"/>
    <property type="match status" value="1"/>
</dbReference>
<dbReference type="EMBL" id="LR877148">
    <property type="protein sequence ID" value="CAD2214933.1"/>
    <property type="molecule type" value="Genomic_DNA"/>
</dbReference>
<evidence type="ECO:0000256" key="4">
    <source>
        <dbReference type="ARBA" id="ARBA00022643"/>
    </source>
</evidence>
<accession>A0A7G2C873</accession>
<evidence type="ECO:0000256" key="7">
    <source>
        <dbReference type="ARBA" id="ARBA00023002"/>
    </source>
</evidence>
<dbReference type="InterPro" id="IPR029039">
    <property type="entry name" value="Flavoprotein-like_sf"/>
</dbReference>
<dbReference type="GO" id="GO:0016491">
    <property type="term" value="F:oxidoreductase activity"/>
    <property type="evidence" value="ECO:0007669"/>
    <property type="project" value="UniProtKB-KW"/>
</dbReference>
<dbReference type="PROSITE" id="PS50902">
    <property type="entry name" value="FLAVODOXIN_LIKE"/>
    <property type="match status" value="1"/>
</dbReference>
<dbReference type="Gene3D" id="3.40.50.360">
    <property type="match status" value="1"/>
</dbReference>
<evidence type="ECO:0000256" key="1">
    <source>
        <dbReference type="ARBA" id="ARBA00001917"/>
    </source>
</evidence>
<dbReference type="InterPro" id="IPR001094">
    <property type="entry name" value="Flavdoxin-like"/>
</dbReference>
<dbReference type="PRINTS" id="PR00371">
    <property type="entry name" value="FPNCR"/>
</dbReference>
<dbReference type="Gene3D" id="1.20.990.10">
    <property type="entry name" value="NADPH-cytochrome p450 Reductase, Chain A, domain 3"/>
    <property type="match status" value="1"/>
</dbReference>
<keyword evidence="4" id="KW-0288">FMN</keyword>
<comment type="cofactor">
    <cofactor evidence="1">
        <name>FMN</name>
        <dbReference type="ChEBI" id="CHEBI:58210"/>
    </cofactor>
</comment>
<gene>
    <name evidence="10" type="ORF">ADEAN_000238600</name>
</gene>
<dbReference type="GO" id="GO:0050660">
    <property type="term" value="F:flavin adenine dinucleotide binding"/>
    <property type="evidence" value="ECO:0007669"/>
    <property type="project" value="TreeGrafter"/>
</dbReference>
<evidence type="ECO:0000259" key="8">
    <source>
        <dbReference type="PROSITE" id="PS50902"/>
    </source>
</evidence>
<proteinExistence type="predicted"/>
<dbReference type="PRINTS" id="PR00369">
    <property type="entry name" value="FLAVODOXIN"/>
</dbReference>
<comment type="cofactor">
    <cofactor evidence="2">
        <name>FAD</name>
        <dbReference type="ChEBI" id="CHEBI:57692"/>
    </cofactor>
</comment>
<protein>
    <submittedName>
        <fullName evidence="10">Flavodoxin/FAD binding domain/Oxidoreductase NAD-binding domain containing protein, putative</fullName>
    </submittedName>
</protein>
<evidence type="ECO:0000256" key="5">
    <source>
        <dbReference type="ARBA" id="ARBA00022827"/>
    </source>
</evidence>
<evidence type="ECO:0000259" key="9">
    <source>
        <dbReference type="PROSITE" id="PS51384"/>
    </source>
</evidence>
<dbReference type="VEuPathDB" id="TriTrypDB:ADEAN_000238600"/>
<dbReference type="InterPro" id="IPR008254">
    <property type="entry name" value="Flavodoxin/NO_synth"/>
</dbReference>
<evidence type="ECO:0000256" key="3">
    <source>
        <dbReference type="ARBA" id="ARBA00022630"/>
    </source>
</evidence>
<dbReference type="InterPro" id="IPR001709">
    <property type="entry name" value="Flavoprot_Pyr_Nucl_cyt_Rdtase"/>
</dbReference>
<dbReference type="PANTHER" id="PTHR19384:SF10">
    <property type="entry name" value="NADPH-DEPENDENT DIFLAVIN OXIDOREDUCTASE 1"/>
    <property type="match status" value="1"/>
</dbReference>
<feature type="domain" description="Flavodoxin-like" evidence="8">
    <location>
        <begin position="3"/>
        <end position="146"/>
    </location>
</feature>
<dbReference type="GO" id="GO:0005829">
    <property type="term" value="C:cytosol"/>
    <property type="evidence" value="ECO:0007669"/>
    <property type="project" value="TreeGrafter"/>
</dbReference>
<keyword evidence="6" id="KW-0521">NADP</keyword>
<sequence length="600" mass="67607">MSLVILYGTQTGNAEAVAFKVARLCIKRGMTSVQCFAADSTDITQWTEWKCPVLFIVSNANQGEAPDTFRRTWAMLLQNRFDLSELSYAVFGLGDSTYRKFNYMGKMLHNRLQQLGANPLLTRGLGDESDPSGIYEVLLPWLWQLWGSLDLVPADVEGAENPLEAPFFPLYHVMQGDDVPPAQDVVHEDRLPRTENVFPVRVTNTQQITAEDHFQVVRHVELARCDGEAFSYDVGDALGVYCPNREEQVLAMLELLHLNVETVVHVTLDTSHGLHKWTCPSYVGHSMSVYTLLKWYVDLDAVTSQEFLWMMSDLVEGTDEDSVEIRDRLRELSDPRRVEEYLQYSHREKRNVVEVLQDFRMIHPSLALLLTFATPLRPRLFSISSSSAFDGCQTAHLTVGQLKWNTPLKRPRCGLCSTYLCSRAIGDSVSCFVWEGTLATPETPSPLLCVATGTGIAPIRALLRSCAASPDVWGQTPISLFFGCRFPTKDYLYEGEWNTLKEKLPLLQVFPAFSRLTEKKIYVHHMLGQEAKLVANLLDSTAHKTIIYICGNAKQMPDDTLNVLHQIAEEVLCNGSSDEADAVMKHIAREGRMQMDTWSA</sequence>
<dbReference type="InterPro" id="IPR003097">
    <property type="entry name" value="CysJ-like_FAD-binding"/>
</dbReference>
<dbReference type="AlphaFoldDB" id="A0A7G2C873"/>
<evidence type="ECO:0000256" key="2">
    <source>
        <dbReference type="ARBA" id="ARBA00001974"/>
    </source>
</evidence>
<evidence type="ECO:0000313" key="10">
    <source>
        <dbReference type="EMBL" id="CAD2214933.1"/>
    </source>
</evidence>
<organism evidence="10 11">
    <name type="scientific">Angomonas deanei</name>
    <dbReference type="NCBI Taxonomy" id="59799"/>
    <lineage>
        <taxon>Eukaryota</taxon>
        <taxon>Discoba</taxon>
        <taxon>Euglenozoa</taxon>
        <taxon>Kinetoplastea</taxon>
        <taxon>Metakinetoplastina</taxon>
        <taxon>Trypanosomatida</taxon>
        <taxon>Trypanosomatidae</taxon>
        <taxon>Strigomonadinae</taxon>
        <taxon>Angomonas</taxon>
    </lineage>
</organism>
<dbReference type="SUPFAM" id="SSF52218">
    <property type="entry name" value="Flavoproteins"/>
    <property type="match status" value="1"/>
</dbReference>
<dbReference type="SUPFAM" id="SSF63380">
    <property type="entry name" value="Riboflavin synthase domain-like"/>
    <property type="match status" value="1"/>
</dbReference>
<dbReference type="PANTHER" id="PTHR19384">
    <property type="entry name" value="NITRIC OXIDE SYNTHASE-RELATED"/>
    <property type="match status" value="1"/>
</dbReference>
<dbReference type="FunFam" id="3.40.50.360:FF:000045">
    <property type="entry name" value="NADPH-dependent diflavin oxidoreductase 1"/>
    <property type="match status" value="1"/>
</dbReference>
<dbReference type="InterPro" id="IPR017927">
    <property type="entry name" value="FAD-bd_FR_type"/>
</dbReference>